<keyword evidence="3" id="KW-0804">Transcription</keyword>
<dbReference type="NCBIfam" id="NF033788">
    <property type="entry name" value="HTH_metalloreg"/>
    <property type="match status" value="1"/>
</dbReference>
<evidence type="ECO:0000256" key="1">
    <source>
        <dbReference type="ARBA" id="ARBA00023015"/>
    </source>
</evidence>
<proteinExistence type="predicted"/>
<dbReference type="GO" id="GO:0003677">
    <property type="term" value="F:DNA binding"/>
    <property type="evidence" value="ECO:0007669"/>
    <property type="project" value="UniProtKB-KW"/>
</dbReference>
<dbReference type="HOGENOM" id="CLU_1830759_0_0_5"/>
<dbReference type="Pfam" id="PF01022">
    <property type="entry name" value="HTH_5"/>
    <property type="match status" value="1"/>
</dbReference>
<dbReference type="EMBL" id="AP012035">
    <property type="protein sequence ID" value="BAJ80785.1"/>
    <property type="molecule type" value="Genomic_DNA"/>
</dbReference>
<dbReference type="PANTHER" id="PTHR43132:SF2">
    <property type="entry name" value="ARSENICAL RESISTANCE OPERON REPRESSOR ARSR-RELATED"/>
    <property type="match status" value="1"/>
</dbReference>
<evidence type="ECO:0000256" key="3">
    <source>
        <dbReference type="ARBA" id="ARBA00023163"/>
    </source>
</evidence>
<feature type="domain" description="HTH arsR-type" evidence="4">
    <location>
        <begin position="56"/>
        <end position="150"/>
    </location>
</feature>
<accession>F0IYC5</accession>
<dbReference type="InterPro" id="IPR011991">
    <property type="entry name" value="ArsR-like_HTH"/>
</dbReference>
<keyword evidence="2" id="KW-0238">DNA-binding</keyword>
<dbReference type="Proteomes" id="UP000007100">
    <property type="component" value="Chromosome"/>
</dbReference>
<protein>
    <submittedName>
        <fullName evidence="5">ArsR family transcriptional regulator</fullName>
    </submittedName>
</protein>
<dbReference type="SMART" id="SM00418">
    <property type="entry name" value="HTH_ARSR"/>
    <property type="match status" value="1"/>
</dbReference>
<name>F0IYC5_ACIMA</name>
<organism evidence="5 6">
    <name type="scientific">Acidiphilium multivorum (strain DSM 11245 / JCM 8867 / NBRC 100883 / AIU 301)</name>
    <dbReference type="NCBI Taxonomy" id="926570"/>
    <lineage>
        <taxon>Bacteria</taxon>
        <taxon>Pseudomonadati</taxon>
        <taxon>Pseudomonadota</taxon>
        <taxon>Alphaproteobacteria</taxon>
        <taxon>Acetobacterales</taxon>
        <taxon>Acidocellaceae</taxon>
        <taxon>Acidiphilium</taxon>
    </lineage>
</organism>
<dbReference type="Gene3D" id="1.10.10.10">
    <property type="entry name" value="Winged helix-like DNA-binding domain superfamily/Winged helix DNA-binding domain"/>
    <property type="match status" value="1"/>
</dbReference>
<gene>
    <name evidence="5" type="ordered locus">ACMV_14380</name>
</gene>
<evidence type="ECO:0000313" key="6">
    <source>
        <dbReference type="Proteomes" id="UP000007100"/>
    </source>
</evidence>
<sequence>MLIGLRRRRLDLDQRPRRQPGENCESAVRPVDPAPPRLTIYAYIRIYASMKLDIDAMNLAADEASDLLKSLANRHRLLILCQLLDGERSVGELVAFLQIRDSAVSQHLALLRKDGLVTARREGQSIRYSIASAPARTVISALAGIYCSPEGVTCAVPDPSSTTEIST</sequence>
<dbReference type="InterPro" id="IPR036388">
    <property type="entry name" value="WH-like_DNA-bd_sf"/>
</dbReference>
<dbReference type="PROSITE" id="PS50987">
    <property type="entry name" value="HTH_ARSR_2"/>
    <property type="match status" value="1"/>
</dbReference>
<dbReference type="InterPro" id="IPR051011">
    <property type="entry name" value="Metal_resp_trans_reg"/>
</dbReference>
<dbReference type="AlphaFoldDB" id="F0IYC5"/>
<reference evidence="5 6" key="1">
    <citation type="submission" date="2010-12" db="EMBL/GenBank/DDBJ databases">
        <title>Whole genome sequence of Acidiphilium multivorum AIU301.</title>
        <authorList>
            <person name="Narita-Yamada S."/>
            <person name="Nakamura S."/>
            <person name="Ito N."/>
            <person name="Takarada H."/>
            <person name="Katano Y."/>
            <person name="Nakazawa H."/>
            <person name="Hosoyama A."/>
            <person name="Yamada R."/>
            <person name="Fujita N."/>
        </authorList>
    </citation>
    <scope>NUCLEOTIDE SEQUENCE [LARGE SCALE GENOMIC DNA]</scope>
    <source>
        <strain evidence="6">DSM 11245 / JCM 8867 / AIU301</strain>
    </source>
</reference>
<dbReference type="CDD" id="cd00090">
    <property type="entry name" value="HTH_ARSR"/>
    <property type="match status" value="1"/>
</dbReference>
<evidence type="ECO:0000313" key="5">
    <source>
        <dbReference type="EMBL" id="BAJ80785.1"/>
    </source>
</evidence>
<keyword evidence="1" id="KW-0805">Transcription regulation</keyword>
<evidence type="ECO:0000256" key="2">
    <source>
        <dbReference type="ARBA" id="ARBA00023125"/>
    </source>
</evidence>
<evidence type="ECO:0000259" key="4">
    <source>
        <dbReference type="PROSITE" id="PS50987"/>
    </source>
</evidence>
<dbReference type="KEGG" id="amv:ACMV_14380"/>
<dbReference type="SUPFAM" id="SSF46785">
    <property type="entry name" value="Winged helix' DNA-binding domain"/>
    <property type="match status" value="1"/>
</dbReference>
<dbReference type="PRINTS" id="PR00778">
    <property type="entry name" value="HTHARSR"/>
</dbReference>
<dbReference type="InterPro" id="IPR036390">
    <property type="entry name" value="WH_DNA-bd_sf"/>
</dbReference>
<dbReference type="PANTHER" id="PTHR43132">
    <property type="entry name" value="ARSENICAL RESISTANCE OPERON REPRESSOR ARSR-RELATED"/>
    <property type="match status" value="1"/>
</dbReference>
<dbReference type="InterPro" id="IPR001845">
    <property type="entry name" value="HTH_ArsR_DNA-bd_dom"/>
</dbReference>
<dbReference type="GO" id="GO:0003700">
    <property type="term" value="F:DNA-binding transcription factor activity"/>
    <property type="evidence" value="ECO:0007669"/>
    <property type="project" value="InterPro"/>
</dbReference>
<keyword evidence="6" id="KW-1185">Reference proteome</keyword>